<feature type="transmembrane region" description="Helical" evidence="2">
    <location>
        <begin position="231"/>
        <end position="253"/>
    </location>
</feature>
<feature type="region of interest" description="Disordered" evidence="1">
    <location>
        <begin position="1"/>
        <end position="22"/>
    </location>
</feature>
<protein>
    <submittedName>
        <fullName evidence="3">CorA-like Mg2+ transporter protein</fullName>
    </submittedName>
</protein>
<organism evidence="3 4">
    <name type="scientific">Pseudobythopirellula maris</name>
    <dbReference type="NCBI Taxonomy" id="2527991"/>
    <lineage>
        <taxon>Bacteria</taxon>
        <taxon>Pseudomonadati</taxon>
        <taxon>Planctomycetota</taxon>
        <taxon>Planctomycetia</taxon>
        <taxon>Pirellulales</taxon>
        <taxon>Lacipirellulaceae</taxon>
        <taxon>Pseudobythopirellula</taxon>
    </lineage>
</organism>
<dbReference type="Pfam" id="PF01544">
    <property type="entry name" value="CorA"/>
    <property type="match status" value="1"/>
</dbReference>
<keyword evidence="4" id="KW-1185">Reference proteome</keyword>
<feature type="transmembrane region" description="Helical" evidence="2">
    <location>
        <begin position="201"/>
        <end position="219"/>
    </location>
</feature>
<feature type="compositionally biased region" description="Basic residues" evidence="1">
    <location>
        <begin position="1"/>
        <end position="10"/>
    </location>
</feature>
<evidence type="ECO:0000313" key="4">
    <source>
        <dbReference type="Proteomes" id="UP000315440"/>
    </source>
</evidence>
<reference evidence="3 4" key="1">
    <citation type="submission" date="2019-02" db="EMBL/GenBank/DDBJ databases">
        <title>Deep-cultivation of Planctomycetes and their phenomic and genomic characterization uncovers novel biology.</title>
        <authorList>
            <person name="Wiegand S."/>
            <person name="Jogler M."/>
            <person name="Boedeker C."/>
            <person name="Pinto D."/>
            <person name="Vollmers J."/>
            <person name="Rivas-Marin E."/>
            <person name="Kohn T."/>
            <person name="Peeters S.H."/>
            <person name="Heuer A."/>
            <person name="Rast P."/>
            <person name="Oberbeckmann S."/>
            <person name="Bunk B."/>
            <person name="Jeske O."/>
            <person name="Meyerdierks A."/>
            <person name="Storesund J.E."/>
            <person name="Kallscheuer N."/>
            <person name="Luecker S."/>
            <person name="Lage O.M."/>
            <person name="Pohl T."/>
            <person name="Merkel B.J."/>
            <person name="Hornburger P."/>
            <person name="Mueller R.-W."/>
            <person name="Bruemmer F."/>
            <person name="Labrenz M."/>
            <person name="Spormann A.M."/>
            <person name="Op Den Camp H."/>
            <person name="Overmann J."/>
            <person name="Amann R."/>
            <person name="Jetten M.S.M."/>
            <person name="Mascher T."/>
            <person name="Medema M.H."/>
            <person name="Devos D.P."/>
            <person name="Kaster A.-K."/>
            <person name="Ovreas L."/>
            <person name="Rohde M."/>
            <person name="Galperin M.Y."/>
            <person name="Jogler C."/>
        </authorList>
    </citation>
    <scope>NUCLEOTIDE SEQUENCE [LARGE SCALE GENOMIC DNA]</scope>
    <source>
        <strain evidence="3 4">Mal64</strain>
    </source>
</reference>
<evidence type="ECO:0000256" key="1">
    <source>
        <dbReference type="SAM" id="MobiDB-lite"/>
    </source>
</evidence>
<sequence length="257" mass="28331">MAPKHSSTKRKPPEPLMPASWDAPQVFRDRLGVHAGRQRLMQSDGQLLLVLHAPPTADETHRRGRVFWRNAEGRWLPASLAHGGHSVNELLDEYEAATEALDDRADTADGAAEMFSVLTELNPLARAARNLYGVLQEAREADRSDPSLIPLRDRAYSLNVRLELLQQETKHALDYLVALRAEEQAVSSARQSLAAHRLNKLVALFLPLATLGGVLGMNMSNGLEKLDARHAPLPIIGVLLVGLVMGLLLSIYVTRKK</sequence>
<gene>
    <name evidence="3" type="ORF">Mal64_19050</name>
</gene>
<keyword evidence="2" id="KW-1133">Transmembrane helix</keyword>
<comment type="caution">
    <text evidence="3">The sequence shown here is derived from an EMBL/GenBank/DDBJ whole genome shotgun (WGS) entry which is preliminary data.</text>
</comment>
<evidence type="ECO:0000256" key="2">
    <source>
        <dbReference type="SAM" id="Phobius"/>
    </source>
</evidence>
<dbReference type="Gene3D" id="1.20.58.340">
    <property type="entry name" value="Magnesium transport protein CorA, transmembrane region"/>
    <property type="match status" value="1"/>
</dbReference>
<keyword evidence="2" id="KW-0812">Transmembrane</keyword>
<name>A0A5C5ZLU3_9BACT</name>
<dbReference type="GO" id="GO:0016020">
    <property type="term" value="C:membrane"/>
    <property type="evidence" value="ECO:0007669"/>
    <property type="project" value="InterPro"/>
</dbReference>
<dbReference type="AlphaFoldDB" id="A0A5C5ZLU3"/>
<dbReference type="GO" id="GO:0046873">
    <property type="term" value="F:metal ion transmembrane transporter activity"/>
    <property type="evidence" value="ECO:0007669"/>
    <property type="project" value="InterPro"/>
</dbReference>
<dbReference type="InterPro" id="IPR002523">
    <property type="entry name" value="MgTranspt_CorA/ZnTranspt_ZntB"/>
</dbReference>
<dbReference type="EMBL" id="SJPQ01000002">
    <property type="protein sequence ID" value="TWT88424.1"/>
    <property type="molecule type" value="Genomic_DNA"/>
</dbReference>
<evidence type="ECO:0000313" key="3">
    <source>
        <dbReference type="EMBL" id="TWT88424.1"/>
    </source>
</evidence>
<dbReference type="Proteomes" id="UP000315440">
    <property type="component" value="Unassembled WGS sequence"/>
</dbReference>
<accession>A0A5C5ZLU3</accession>
<keyword evidence="2" id="KW-0472">Membrane</keyword>
<dbReference type="RefSeq" id="WP_197525616.1">
    <property type="nucleotide sequence ID" value="NZ_SJPQ01000002.1"/>
</dbReference>
<proteinExistence type="predicted"/>